<proteinExistence type="predicted"/>
<organism evidence="2 3">
    <name type="scientific">Aspergillus sydowii CBS 593.65</name>
    <dbReference type="NCBI Taxonomy" id="1036612"/>
    <lineage>
        <taxon>Eukaryota</taxon>
        <taxon>Fungi</taxon>
        <taxon>Dikarya</taxon>
        <taxon>Ascomycota</taxon>
        <taxon>Pezizomycotina</taxon>
        <taxon>Eurotiomycetes</taxon>
        <taxon>Eurotiomycetidae</taxon>
        <taxon>Eurotiales</taxon>
        <taxon>Aspergillaceae</taxon>
        <taxon>Aspergillus</taxon>
        <taxon>Aspergillus subgen. Nidulantes</taxon>
    </lineage>
</organism>
<keyword evidence="3" id="KW-1185">Reference proteome</keyword>
<dbReference type="RefSeq" id="XP_040697301.1">
    <property type="nucleotide sequence ID" value="XM_040848199.1"/>
</dbReference>
<name>A0A1L9T279_9EURO</name>
<sequence length="107" mass="12086">MSWSNETIIALVTLLVTLPPSALVIWTYLKRRLRGGPPSVHSRPATISSNFFFSSFSRNITFSYTGDPNALLESGDCNLEDSPVPIVPRYSFDGMQRRFHLLPLRQD</sequence>
<evidence type="ECO:0000313" key="3">
    <source>
        <dbReference type="Proteomes" id="UP000184356"/>
    </source>
</evidence>
<keyword evidence="1" id="KW-1133">Transmembrane helix</keyword>
<dbReference type="GeneID" id="63764272"/>
<evidence type="ECO:0000313" key="2">
    <source>
        <dbReference type="EMBL" id="OJJ53495.1"/>
    </source>
</evidence>
<evidence type="ECO:0000256" key="1">
    <source>
        <dbReference type="SAM" id="Phobius"/>
    </source>
</evidence>
<protein>
    <submittedName>
        <fullName evidence="2">Uncharacterized protein</fullName>
    </submittedName>
</protein>
<keyword evidence="1" id="KW-0812">Transmembrane</keyword>
<keyword evidence="1" id="KW-0472">Membrane</keyword>
<dbReference type="EMBL" id="KV878597">
    <property type="protein sequence ID" value="OJJ53495.1"/>
    <property type="molecule type" value="Genomic_DNA"/>
</dbReference>
<reference evidence="3" key="1">
    <citation type="journal article" date="2017" name="Genome Biol.">
        <title>Comparative genomics reveals high biological diversity and specific adaptations in the industrially and medically important fungal genus Aspergillus.</title>
        <authorList>
            <person name="de Vries R.P."/>
            <person name="Riley R."/>
            <person name="Wiebenga A."/>
            <person name="Aguilar-Osorio G."/>
            <person name="Amillis S."/>
            <person name="Uchima C.A."/>
            <person name="Anderluh G."/>
            <person name="Asadollahi M."/>
            <person name="Askin M."/>
            <person name="Barry K."/>
            <person name="Battaglia E."/>
            <person name="Bayram O."/>
            <person name="Benocci T."/>
            <person name="Braus-Stromeyer S.A."/>
            <person name="Caldana C."/>
            <person name="Canovas D."/>
            <person name="Cerqueira G.C."/>
            <person name="Chen F."/>
            <person name="Chen W."/>
            <person name="Choi C."/>
            <person name="Clum A."/>
            <person name="Dos Santos R.A."/>
            <person name="Damasio A.R."/>
            <person name="Diallinas G."/>
            <person name="Emri T."/>
            <person name="Fekete E."/>
            <person name="Flipphi M."/>
            <person name="Freyberg S."/>
            <person name="Gallo A."/>
            <person name="Gournas C."/>
            <person name="Habgood R."/>
            <person name="Hainaut M."/>
            <person name="Harispe M.L."/>
            <person name="Henrissat B."/>
            <person name="Hilden K.S."/>
            <person name="Hope R."/>
            <person name="Hossain A."/>
            <person name="Karabika E."/>
            <person name="Karaffa L."/>
            <person name="Karanyi Z."/>
            <person name="Krasevec N."/>
            <person name="Kuo A."/>
            <person name="Kusch H."/>
            <person name="LaButti K."/>
            <person name="Lagendijk E.L."/>
            <person name="Lapidus A."/>
            <person name="Levasseur A."/>
            <person name="Lindquist E."/>
            <person name="Lipzen A."/>
            <person name="Logrieco A.F."/>
            <person name="MacCabe A."/>
            <person name="Maekelae M.R."/>
            <person name="Malavazi I."/>
            <person name="Melin P."/>
            <person name="Meyer V."/>
            <person name="Mielnichuk N."/>
            <person name="Miskei M."/>
            <person name="Molnar A.P."/>
            <person name="Mule G."/>
            <person name="Ngan C.Y."/>
            <person name="Orejas M."/>
            <person name="Orosz E."/>
            <person name="Ouedraogo J.P."/>
            <person name="Overkamp K.M."/>
            <person name="Park H.-S."/>
            <person name="Perrone G."/>
            <person name="Piumi F."/>
            <person name="Punt P.J."/>
            <person name="Ram A.F."/>
            <person name="Ramon A."/>
            <person name="Rauscher S."/>
            <person name="Record E."/>
            <person name="Riano-Pachon D.M."/>
            <person name="Robert V."/>
            <person name="Roehrig J."/>
            <person name="Ruller R."/>
            <person name="Salamov A."/>
            <person name="Salih N.S."/>
            <person name="Samson R.A."/>
            <person name="Sandor E."/>
            <person name="Sanguinetti M."/>
            <person name="Schuetze T."/>
            <person name="Sepcic K."/>
            <person name="Shelest E."/>
            <person name="Sherlock G."/>
            <person name="Sophianopoulou V."/>
            <person name="Squina F.M."/>
            <person name="Sun H."/>
            <person name="Susca A."/>
            <person name="Todd R.B."/>
            <person name="Tsang A."/>
            <person name="Unkles S.E."/>
            <person name="van de Wiele N."/>
            <person name="van Rossen-Uffink D."/>
            <person name="Oliveira J.V."/>
            <person name="Vesth T.C."/>
            <person name="Visser J."/>
            <person name="Yu J.-H."/>
            <person name="Zhou M."/>
            <person name="Andersen M.R."/>
            <person name="Archer D.B."/>
            <person name="Baker S.E."/>
            <person name="Benoit I."/>
            <person name="Brakhage A.A."/>
            <person name="Braus G.H."/>
            <person name="Fischer R."/>
            <person name="Frisvad J.C."/>
            <person name="Goldman G.H."/>
            <person name="Houbraken J."/>
            <person name="Oakley B."/>
            <person name="Pocsi I."/>
            <person name="Scazzocchio C."/>
            <person name="Seiboth B."/>
            <person name="vanKuyk P.A."/>
            <person name="Wortman J."/>
            <person name="Dyer P.S."/>
            <person name="Grigoriev I.V."/>
        </authorList>
    </citation>
    <scope>NUCLEOTIDE SEQUENCE [LARGE SCALE GENOMIC DNA]</scope>
    <source>
        <strain evidence="3">CBS 593.65</strain>
    </source>
</reference>
<dbReference type="AlphaFoldDB" id="A0A1L9T279"/>
<dbReference type="OrthoDB" id="4505444at2759"/>
<dbReference type="Proteomes" id="UP000184356">
    <property type="component" value="Unassembled WGS sequence"/>
</dbReference>
<feature type="transmembrane region" description="Helical" evidence="1">
    <location>
        <begin position="6"/>
        <end position="29"/>
    </location>
</feature>
<gene>
    <name evidence="2" type="ORF">ASPSYDRAFT_50996</name>
</gene>
<dbReference type="VEuPathDB" id="FungiDB:ASPSYDRAFT_50996"/>
<accession>A0A1L9T279</accession>